<accession>A0A5S4YAG5</accession>
<comment type="caution">
    <text evidence="1">The sequence shown here is derived from an EMBL/GenBank/DDBJ whole genome shotgun (WGS) entry which is preliminary data.</text>
</comment>
<protein>
    <submittedName>
        <fullName evidence="1">Uncharacterized protein</fullName>
    </submittedName>
</protein>
<evidence type="ECO:0000313" key="1">
    <source>
        <dbReference type="EMBL" id="TYO61008.1"/>
    </source>
</evidence>
<organism evidence="1 2">
    <name type="scientific">Bradyrhizobium hipponense</name>
    <dbReference type="NCBI Taxonomy" id="2605638"/>
    <lineage>
        <taxon>Bacteria</taxon>
        <taxon>Pseudomonadati</taxon>
        <taxon>Pseudomonadota</taxon>
        <taxon>Alphaproteobacteria</taxon>
        <taxon>Hyphomicrobiales</taxon>
        <taxon>Nitrobacteraceae</taxon>
        <taxon>Bradyrhizobium</taxon>
    </lineage>
</organism>
<keyword evidence="2" id="KW-1185">Reference proteome</keyword>
<dbReference type="AlphaFoldDB" id="A0A5S4YAG5"/>
<gene>
    <name evidence="1" type="ORF">FXV83_40565</name>
</gene>
<reference evidence="1 2" key="1">
    <citation type="submission" date="2019-08" db="EMBL/GenBank/DDBJ databases">
        <title>Bradyrhizobium hipponensis sp. nov., a rhizobium isolated from a Lupinus angustifolius root nodule in Tunisia.</title>
        <authorList>
            <person name="Off K."/>
            <person name="Rejili M."/>
            <person name="Mars M."/>
            <person name="Brachmann A."/>
            <person name="Marin M."/>
        </authorList>
    </citation>
    <scope>NUCLEOTIDE SEQUENCE [LARGE SCALE GENOMIC DNA]</scope>
    <source>
        <strain evidence="2">aSej3</strain>
    </source>
</reference>
<sequence length="138" mass="15871">MERSSCGSRKPTARNAFGDWLLTEHSHQAKDQPRRRDRAIDYALSHRQWLTRFIYGGGIRTRLTWSNARTRWFRLRTPGCRWFLIETSELNDVDLYFLHPSPHCLAAALAGQLAADLDAGRLPDLNELHACVDPNLLT</sequence>
<dbReference type="RefSeq" id="WP_148745632.1">
    <property type="nucleotide sequence ID" value="NZ_VSTH01000230.1"/>
</dbReference>
<name>A0A5S4YAG5_9BRAD</name>
<dbReference type="Proteomes" id="UP000324797">
    <property type="component" value="Unassembled WGS sequence"/>
</dbReference>
<proteinExistence type="predicted"/>
<dbReference type="EMBL" id="VSTH01000230">
    <property type="protein sequence ID" value="TYO61008.1"/>
    <property type="molecule type" value="Genomic_DNA"/>
</dbReference>
<evidence type="ECO:0000313" key="2">
    <source>
        <dbReference type="Proteomes" id="UP000324797"/>
    </source>
</evidence>